<evidence type="ECO:0000256" key="1">
    <source>
        <dbReference type="ARBA" id="ARBA00004173"/>
    </source>
</evidence>
<evidence type="ECO:0008006" key="10">
    <source>
        <dbReference type="Google" id="ProtNLM"/>
    </source>
</evidence>
<evidence type="ECO:0000256" key="5">
    <source>
        <dbReference type="ARBA" id="ARBA00023128"/>
    </source>
</evidence>
<dbReference type="PANTHER" id="PTHR21338">
    <property type="entry name" value="MITOCHONDRIAL RIBOSOMAL PROTEIN L41"/>
    <property type="match status" value="1"/>
</dbReference>
<dbReference type="GO" id="GO:1990904">
    <property type="term" value="C:ribonucleoprotein complex"/>
    <property type="evidence" value="ECO:0007669"/>
    <property type="project" value="UniProtKB-KW"/>
</dbReference>
<name>A0ABD2XJG5_9HYME</name>
<accession>A0ABD2XJG5</accession>
<evidence type="ECO:0000313" key="8">
    <source>
        <dbReference type="EMBL" id="KAL3405420.1"/>
    </source>
</evidence>
<feature type="region of interest" description="Disordered" evidence="7">
    <location>
        <begin position="129"/>
        <end position="178"/>
    </location>
</feature>
<evidence type="ECO:0000256" key="3">
    <source>
        <dbReference type="ARBA" id="ARBA00022946"/>
    </source>
</evidence>
<evidence type="ECO:0000313" key="9">
    <source>
        <dbReference type="Proteomes" id="UP001627154"/>
    </source>
</evidence>
<dbReference type="Pfam" id="PF09809">
    <property type="entry name" value="MRP-L27"/>
    <property type="match status" value="1"/>
</dbReference>
<evidence type="ECO:0000256" key="4">
    <source>
        <dbReference type="ARBA" id="ARBA00022980"/>
    </source>
</evidence>
<reference evidence="8 9" key="1">
    <citation type="journal article" date="2024" name="bioRxiv">
        <title>A reference genome for Trichogramma kaykai: A tiny desert-dwelling parasitoid wasp with competing sex-ratio distorters.</title>
        <authorList>
            <person name="Culotta J."/>
            <person name="Lindsey A.R."/>
        </authorList>
    </citation>
    <scope>NUCLEOTIDE SEQUENCE [LARGE SCALE GENOMIC DNA]</scope>
    <source>
        <strain evidence="8 9">KSX58</strain>
    </source>
</reference>
<dbReference type="InterPro" id="IPR019189">
    <property type="entry name" value="Ribosomal_mL41"/>
</dbReference>
<keyword evidence="9" id="KW-1185">Reference proteome</keyword>
<keyword evidence="5" id="KW-0496">Mitochondrion</keyword>
<organism evidence="8 9">
    <name type="scientific">Trichogramma kaykai</name>
    <dbReference type="NCBI Taxonomy" id="54128"/>
    <lineage>
        <taxon>Eukaryota</taxon>
        <taxon>Metazoa</taxon>
        <taxon>Ecdysozoa</taxon>
        <taxon>Arthropoda</taxon>
        <taxon>Hexapoda</taxon>
        <taxon>Insecta</taxon>
        <taxon>Pterygota</taxon>
        <taxon>Neoptera</taxon>
        <taxon>Endopterygota</taxon>
        <taxon>Hymenoptera</taxon>
        <taxon>Apocrita</taxon>
        <taxon>Proctotrupomorpha</taxon>
        <taxon>Chalcidoidea</taxon>
        <taxon>Trichogrammatidae</taxon>
        <taxon>Trichogramma</taxon>
    </lineage>
</organism>
<evidence type="ECO:0000256" key="2">
    <source>
        <dbReference type="ARBA" id="ARBA00010152"/>
    </source>
</evidence>
<dbReference type="AlphaFoldDB" id="A0ABD2XJG5"/>
<keyword evidence="6" id="KW-0687">Ribonucleoprotein</keyword>
<comment type="subcellular location">
    <subcellularLocation>
        <location evidence="1">Mitochondrion</location>
    </subcellularLocation>
</comment>
<feature type="compositionally biased region" description="Basic and acidic residues" evidence="7">
    <location>
        <begin position="141"/>
        <end position="152"/>
    </location>
</feature>
<protein>
    <recommendedName>
        <fullName evidence="10">39S ribosomal protein L41, mitochondrial</fullName>
    </recommendedName>
</protein>
<dbReference type="PANTHER" id="PTHR21338:SF0">
    <property type="entry name" value="LARGE RIBOSOMAL SUBUNIT PROTEIN ML41"/>
    <property type="match status" value="1"/>
</dbReference>
<dbReference type="Proteomes" id="UP001627154">
    <property type="component" value="Unassembled WGS sequence"/>
</dbReference>
<dbReference type="GO" id="GO:0005840">
    <property type="term" value="C:ribosome"/>
    <property type="evidence" value="ECO:0007669"/>
    <property type="project" value="UniProtKB-KW"/>
</dbReference>
<proteinExistence type="inferred from homology"/>
<sequence length="178" mass="20263">MSVANMIITRGISTSCVRQGKRNFKKFTLINKRGSRLFKEMQKDPKTRHPDYPIDNRGVRPTGYLRDDEKFITVPEMIPELVVPNLEGFKLKPYVSYRSEELYDEPFTADDLFHAVYADKIRDDFNKGLLTPTGEPVNPSPEERLTAEEARDLAASTGSDMFTMPLQPAGTLFSDEPK</sequence>
<comment type="caution">
    <text evidence="8">The sequence shown here is derived from an EMBL/GenBank/DDBJ whole genome shotgun (WGS) entry which is preliminary data.</text>
</comment>
<dbReference type="GO" id="GO:0005739">
    <property type="term" value="C:mitochondrion"/>
    <property type="evidence" value="ECO:0007669"/>
    <property type="project" value="UniProtKB-SubCell"/>
</dbReference>
<evidence type="ECO:0000256" key="7">
    <source>
        <dbReference type="SAM" id="MobiDB-lite"/>
    </source>
</evidence>
<keyword evidence="4" id="KW-0689">Ribosomal protein</keyword>
<comment type="similarity">
    <text evidence="2">Belongs to the mitochondrion-specific ribosomal protein mL41 family.</text>
</comment>
<dbReference type="EMBL" id="JBJJXI010000021">
    <property type="protein sequence ID" value="KAL3405420.1"/>
    <property type="molecule type" value="Genomic_DNA"/>
</dbReference>
<gene>
    <name evidence="8" type="ORF">TKK_002429</name>
</gene>
<keyword evidence="3" id="KW-0809">Transit peptide</keyword>
<evidence type="ECO:0000256" key="6">
    <source>
        <dbReference type="ARBA" id="ARBA00023274"/>
    </source>
</evidence>